<dbReference type="InParanoid" id="A0A165HTI6"/>
<dbReference type="PANTHER" id="PTHR11440">
    <property type="entry name" value="LECITHIN-CHOLESTEROL ACYLTRANSFERASE-RELATED"/>
    <property type="match status" value="1"/>
</dbReference>
<evidence type="ECO:0000256" key="2">
    <source>
        <dbReference type="SAM" id="MobiDB-lite"/>
    </source>
</evidence>
<comment type="similarity">
    <text evidence="1">Belongs to the putative lipase ROG1 family.</text>
</comment>
<dbReference type="OrthoDB" id="5592486at2759"/>
<sequence length="462" mass="51934">MPGLYGFDVRGPSAIPMLQMHYWSNVLSILQDKLGVEVIVTSVPSTGSVALRAESLHRFLREKAVGKGINFIAHSMGGLDCRYLISRIRPTEYIPLSLTTIATPHRGSPFMDWCREHIGIGRLHHKEHAKTAGDAVAEMDPKTGHSSHSLHTEEEKVPSGKPLSSITSLPSSFTTLLLSLLDSPAYANLTSTYLNHVFNPQTPDNPAVKYFSVAGRINNVSVWHPLWLPKIVLDGFEERERERLREQSDPRWERSEEWGNDCLVTVQSARWGQFLGIMEGCDHWDLRGARGLDVELPSVSIPGLSITRGKGKKDNGRKREQENGEWNIADWTRFVQLWKSEEKAAKEAAREAGAEISKERQRENQATESGGKPDKEQADEVLKSSTDKLSAVFDWIVEQMPAQGSLKPLSAVPPAKQNLPLEVSRSEREKIKKRRKRGDLATKQDLERFYIALCRNLYDEGL</sequence>
<dbReference type="Gene3D" id="3.40.50.1820">
    <property type="entry name" value="alpha/beta hydrolase"/>
    <property type="match status" value="1"/>
</dbReference>
<evidence type="ECO:0000259" key="3">
    <source>
        <dbReference type="Pfam" id="PF05057"/>
    </source>
</evidence>
<feature type="domain" description="DUF676" evidence="3">
    <location>
        <begin position="59"/>
        <end position="112"/>
    </location>
</feature>
<name>A0A165HTI6_9APHY</name>
<dbReference type="EMBL" id="KV427606">
    <property type="protein sequence ID" value="KZT12169.1"/>
    <property type="molecule type" value="Genomic_DNA"/>
</dbReference>
<feature type="region of interest" description="Disordered" evidence="2">
    <location>
        <begin position="346"/>
        <end position="383"/>
    </location>
</feature>
<evidence type="ECO:0000313" key="4">
    <source>
        <dbReference type="EMBL" id="KZT12169.1"/>
    </source>
</evidence>
<feature type="region of interest" description="Disordered" evidence="2">
    <location>
        <begin position="305"/>
        <end position="324"/>
    </location>
</feature>
<accession>A0A165HTI6</accession>
<dbReference type="GeneID" id="63818463"/>
<dbReference type="Proteomes" id="UP000076871">
    <property type="component" value="Unassembled WGS sequence"/>
</dbReference>
<dbReference type="SUPFAM" id="SSF53474">
    <property type="entry name" value="alpha/beta-Hydrolases"/>
    <property type="match status" value="1"/>
</dbReference>
<dbReference type="STRING" id="1314785.A0A165HTI6"/>
<dbReference type="RefSeq" id="XP_040769817.1">
    <property type="nucleotide sequence ID" value="XM_040901431.1"/>
</dbReference>
<proteinExistence type="inferred from homology"/>
<feature type="region of interest" description="Disordered" evidence="2">
    <location>
        <begin position="130"/>
        <end position="164"/>
    </location>
</feature>
<evidence type="ECO:0000313" key="5">
    <source>
        <dbReference type="Proteomes" id="UP000076871"/>
    </source>
</evidence>
<dbReference type="InterPro" id="IPR029058">
    <property type="entry name" value="AB_hydrolase_fold"/>
</dbReference>
<dbReference type="Pfam" id="PF05057">
    <property type="entry name" value="DUF676"/>
    <property type="match status" value="1"/>
</dbReference>
<feature type="compositionally biased region" description="Basic and acidic residues" evidence="2">
    <location>
        <begin position="312"/>
        <end position="322"/>
    </location>
</feature>
<dbReference type="AlphaFoldDB" id="A0A165HTI6"/>
<organism evidence="4 5">
    <name type="scientific">Laetiporus sulphureus 93-53</name>
    <dbReference type="NCBI Taxonomy" id="1314785"/>
    <lineage>
        <taxon>Eukaryota</taxon>
        <taxon>Fungi</taxon>
        <taxon>Dikarya</taxon>
        <taxon>Basidiomycota</taxon>
        <taxon>Agaricomycotina</taxon>
        <taxon>Agaricomycetes</taxon>
        <taxon>Polyporales</taxon>
        <taxon>Laetiporus</taxon>
    </lineage>
</organism>
<feature type="region of interest" description="Disordered" evidence="2">
    <location>
        <begin position="406"/>
        <end position="438"/>
    </location>
</feature>
<dbReference type="InterPro" id="IPR007751">
    <property type="entry name" value="DUF676_lipase-like"/>
</dbReference>
<protein>
    <submittedName>
        <fullName evidence="4">Lipase</fullName>
    </submittedName>
</protein>
<reference evidence="4 5" key="1">
    <citation type="journal article" date="2016" name="Mol. Biol. Evol.">
        <title>Comparative Genomics of Early-Diverging Mushroom-Forming Fungi Provides Insights into the Origins of Lignocellulose Decay Capabilities.</title>
        <authorList>
            <person name="Nagy L.G."/>
            <person name="Riley R."/>
            <person name="Tritt A."/>
            <person name="Adam C."/>
            <person name="Daum C."/>
            <person name="Floudas D."/>
            <person name="Sun H."/>
            <person name="Yadav J.S."/>
            <person name="Pangilinan J."/>
            <person name="Larsson K.H."/>
            <person name="Matsuura K."/>
            <person name="Barry K."/>
            <person name="Labutti K."/>
            <person name="Kuo R."/>
            <person name="Ohm R.A."/>
            <person name="Bhattacharya S.S."/>
            <person name="Shirouzu T."/>
            <person name="Yoshinaga Y."/>
            <person name="Martin F.M."/>
            <person name="Grigoriev I.V."/>
            <person name="Hibbett D.S."/>
        </authorList>
    </citation>
    <scope>NUCLEOTIDE SEQUENCE [LARGE SCALE GENOMIC DNA]</scope>
    <source>
        <strain evidence="4 5">93-53</strain>
    </source>
</reference>
<evidence type="ECO:0000256" key="1">
    <source>
        <dbReference type="ARBA" id="ARBA00007920"/>
    </source>
</evidence>
<gene>
    <name evidence="4" type="ORF">LAESUDRAFT_169475</name>
</gene>
<keyword evidence="5" id="KW-1185">Reference proteome</keyword>